<keyword evidence="4 7" id="KW-0812">Transmembrane</keyword>
<dbReference type="GeneID" id="94547922"/>
<keyword evidence="2 7" id="KW-0813">Transport</keyword>
<protein>
    <submittedName>
        <fullName evidence="8">TonB-linked SusC/RagA family outer membrane protein</fullName>
    </submittedName>
</protein>
<dbReference type="InterPro" id="IPR008969">
    <property type="entry name" value="CarboxyPept-like_regulatory"/>
</dbReference>
<dbReference type="NCBIfam" id="TIGR04057">
    <property type="entry name" value="SusC_RagA_signa"/>
    <property type="match status" value="1"/>
</dbReference>
<dbReference type="KEGG" id="bhf:C3V43_05630"/>
<evidence type="ECO:0000256" key="3">
    <source>
        <dbReference type="ARBA" id="ARBA00022452"/>
    </source>
</evidence>
<sequence>MKRQTKLSGAKRCIGLLVLICCSFVVQAQTSVTGTVVDEAGLEVIGANVKEKGTSNGTITGVDGKFRLQVKDLQKSVLQVSFIGYESKEVKLNGQRKVNVILKEVANELQEVTVVAYGTQKKETLTGAISALNNEALVRSPNASVANTLAGQITGLSSVQTSGQPGLEDPKVYIRGVGSLSEAASSPLILVDGVERSFFQMNPNEIESVTVLKDASATAVFGVRGANGVILVTTRRGKEGKTKIAVNSSVGIQMPTRVLKMADSYTYATLRNEIITNDKPNATPEDMVFDSYSIERFKKNDEPILYPNVDWRNYLLNKASVQTQHDVNISGGTSDVRYFISLGFLYQNGLLKQFKGMDYDNNYKYKRYNYRANFDFNATKTTTLKVGIGGRVGNRNEPMISDNVNSIWTLINQSTPFSSPGIIDGQLITTPEERFQNKINLGNSVLPKVYGTGYFTAIQNTMNLDLLVNQKLDFITKGLSIEVKGAYNTGYGFTKQRKGEVEQHLPFYRSSLEHPNMAYDAPDFNKEVVYKIKGENKSLQYDERTSRSRNWYMEGSLRYNHKFGLHNVGGLLLYNQSKKYYPQQWASIPSAYIGLVGRLTYDYKSRYMAEFNFGYNGSENFAPGKRFGAFPAGSVGYILSEEAFMKKQKVVDYLKLRASVGLVGNDHLGNNRFLYLPDSYNVNLSGVDGWNNNKYGFNFGSDGKGYIKGALENRLGNPMVTWEKALKQNYGMDVHFLKSRLKLSFDYFREDRKDILINRRTVPLLTGLTSSVLPAVNMGKVKNQGYEIEVKWNDKVRDWRYRINANMSYSKNKIVFQDEVEPNYPYMWRTGNPVGTLFGYQASGFYLPEDFDANGKLLEGMPDPGVAVKPGDIKYKDLNGDKKITSDDQSVIGHPTRPAYTFGLNCQVDYKGFFLTMNWTGTAQRSLLLNDAFREPFGNGKIRGLMQFHADTRWTPETAGTATTPRFTETNAVYNMRNSSLWVRDASYLKLKNMTIGYNFTDKKLLKKLGIQQLGIQFTGYNLLTFDKFDIMDPEASPDNADSYPIIKIYNVGINLTF</sequence>
<evidence type="ECO:0000256" key="7">
    <source>
        <dbReference type="PROSITE-ProRule" id="PRU01360"/>
    </source>
</evidence>
<dbReference type="EMBL" id="SLXB01000003">
    <property type="protein sequence ID" value="TCO95201.1"/>
    <property type="molecule type" value="Genomic_DNA"/>
</dbReference>
<organism evidence="8 9">
    <name type="scientific">Prevotella heparinolytica</name>
    <dbReference type="NCBI Taxonomy" id="28113"/>
    <lineage>
        <taxon>Bacteria</taxon>
        <taxon>Pseudomonadati</taxon>
        <taxon>Bacteroidota</taxon>
        <taxon>Bacteroidia</taxon>
        <taxon>Bacteroidales</taxon>
        <taxon>Bacteroidaceae</taxon>
        <taxon>Bacteroides</taxon>
    </lineage>
</organism>
<evidence type="ECO:0000256" key="2">
    <source>
        <dbReference type="ARBA" id="ARBA00022448"/>
    </source>
</evidence>
<dbReference type="Pfam" id="PF07715">
    <property type="entry name" value="Plug"/>
    <property type="match status" value="1"/>
</dbReference>
<evidence type="ECO:0000313" key="9">
    <source>
        <dbReference type="Proteomes" id="UP000295600"/>
    </source>
</evidence>
<evidence type="ECO:0000313" key="8">
    <source>
        <dbReference type="EMBL" id="TCO95201.1"/>
    </source>
</evidence>
<dbReference type="InterPro" id="IPR039426">
    <property type="entry name" value="TonB-dep_rcpt-like"/>
</dbReference>
<dbReference type="InterPro" id="IPR036942">
    <property type="entry name" value="Beta-barrel_TonB_sf"/>
</dbReference>
<proteinExistence type="inferred from homology"/>
<keyword evidence="3 7" id="KW-1134">Transmembrane beta strand</keyword>
<dbReference type="Pfam" id="PF13715">
    <property type="entry name" value="CarbopepD_reg_2"/>
    <property type="match status" value="1"/>
</dbReference>
<evidence type="ECO:0000256" key="6">
    <source>
        <dbReference type="ARBA" id="ARBA00023237"/>
    </source>
</evidence>
<dbReference type="Proteomes" id="UP000295600">
    <property type="component" value="Unassembled WGS sequence"/>
</dbReference>
<comment type="subcellular location">
    <subcellularLocation>
        <location evidence="1 7">Cell outer membrane</location>
        <topology evidence="1 7">Multi-pass membrane protein</topology>
    </subcellularLocation>
</comment>
<dbReference type="InterPro" id="IPR023996">
    <property type="entry name" value="TonB-dep_OMP_SusC/RagA"/>
</dbReference>
<accession>A0A2R3MQN0</accession>
<evidence type="ECO:0000256" key="5">
    <source>
        <dbReference type="ARBA" id="ARBA00023136"/>
    </source>
</evidence>
<keyword evidence="6 7" id="KW-0998">Cell outer membrane</keyword>
<dbReference type="PROSITE" id="PS52016">
    <property type="entry name" value="TONB_DEPENDENT_REC_3"/>
    <property type="match status" value="1"/>
</dbReference>
<dbReference type="InterPro" id="IPR023997">
    <property type="entry name" value="TonB-dep_OMP_SusC/RagA_CS"/>
</dbReference>
<dbReference type="SUPFAM" id="SSF49464">
    <property type="entry name" value="Carboxypeptidase regulatory domain-like"/>
    <property type="match status" value="1"/>
</dbReference>
<dbReference type="Gene3D" id="2.40.170.20">
    <property type="entry name" value="TonB-dependent receptor, beta-barrel domain"/>
    <property type="match status" value="1"/>
</dbReference>
<keyword evidence="5 7" id="KW-0472">Membrane</keyword>
<dbReference type="InterPro" id="IPR012910">
    <property type="entry name" value="Plug_dom"/>
</dbReference>
<evidence type="ECO:0000256" key="1">
    <source>
        <dbReference type="ARBA" id="ARBA00004571"/>
    </source>
</evidence>
<gene>
    <name evidence="8" type="ORF">EV202_10377</name>
</gene>
<dbReference type="NCBIfam" id="TIGR04056">
    <property type="entry name" value="OMP_RagA_SusC"/>
    <property type="match status" value="1"/>
</dbReference>
<comment type="caution">
    <text evidence="8">The sequence shown here is derived from an EMBL/GenBank/DDBJ whole genome shotgun (WGS) entry which is preliminary data.</text>
</comment>
<dbReference type="FunFam" id="2.170.130.10:FF:000003">
    <property type="entry name" value="SusC/RagA family TonB-linked outer membrane protein"/>
    <property type="match status" value="1"/>
</dbReference>
<dbReference type="Gene3D" id="2.170.130.10">
    <property type="entry name" value="TonB-dependent receptor, plug domain"/>
    <property type="match status" value="1"/>
</dbReference>
<dbReference type="GO" id="GO:0009279">
    <property type="term" value="C:cell outer membrane"/>
    <property type="evidence" value="ECO:0007669"/>
    <property type="project" value="UniProtKB-SubCell"/>
</dbReference>
<dbReference type="AlphaFoldDB" id="A0A2R3MQN0"/>
<dbReference type="RefSeq" id="WP_106068961.1">
    <property type="nucleotide sequence ID" value="NZ_CP027234.1"/>
</dbReference>
<dbReference type="Gene3D" id="2.60.40.1120">
    <property type="entry name" value="Carboxypeptidase-like, regulatory domain"/>
    <property type="match status" value="1"/>
</dbReference>
<evidence type="ECO:0000256" key="4">
    <source>
        <dbReference type="ARBA" id="ARBA00022692"/>
    </source>
</evidence>
<dbReference type="SUPFAM" id="SSF56935">
    <property type="entry name" value="Porins"/>
    <property type="match status" value="1"/>
</dbReference>
<reference evidence="8 9" key="1">
    <citation type="submission" date="2019-03" db="EMBL/GenBank/DDBJ databases">
        <title>Genomic Encyclopedia of Type Strains, Phase IV (KMG-IV): sequencing the most valuable type-strain genomes for metagenomic binning, comparative biology and taxonomic classification.</title>
        <authorList>
            <person name="Goeker M."/>
        </authorList>
    </citation>
    <scope>NUCLEOTIDE SEQUENCE [LARGE SCALE GENOMIC DNA]</scope>
    <source>
        <strain evidence="8 9">DSM 23917</strain>
    </source>
</reference>
<dbReference type="InterPro" id="IPR037066">
    <property type="entry name" value="Plug_dom_sf"/>
</dbReference>
<name>A0A2R3MQN0_9BACE</name>
<comment type="similarity">
    <text evidence="7">Belongs to the TonB-dependent receptor family.</text>
</comment>
<dbReference type="FunFam" id="2.60.40.1120:FF:000003">
    <property type="entry name" value="Outer membrane protein Omp121"/>
    <property type="match status" value="1"/>
</dbReference>